<feature type="binding site" evidence="7 9">
    <location>
        <position position="176"/>
    </location>
    <ligand>
        <name>substrate</name>
    </ligand>
</feature>
<feature type="active site" description="Proton donor" evidence="7">
    <location>
        <position position="62"/>
    </location>
</feature>
<evidence type="ECO:0000313" key="12">
    <source>
        <dbReference type="EMBL" id="TFU03196.1"/>
    </source>
</evidence>
<comment type="function">
    <text evidence="1 7">Catalyzes the decarboxylation of orotidine 5'-monophosphate (OMP) to uridine 5'-monophosphate (UMP).</text>
</comment>
<evidence type="ECO:0000313" key="13">
    <source>
        <dbReference type="Proteomes" id="UP000297737"/>
    </source>
</evidence>
<keyword evidence="4 7" id="KW-0665">Pyrimidine biosynthesis</keyword>
<dbReference type="InterPro" id="IPR011060">
    <property type="entry name" value="RibuloseP-bd_barrel"/>
</dbReference>
<comment type="subunit">
    <text evidence="7">Homodimer.</text>
</comment>
<dbReference type="HAMAP" id="MF_01200_B">
    <property type="entry name" value="OMPdecase_type1_B"/>
    <property type="match status" value="1"/>
</dbReference>
<sequence>MRANPVFVAVDTPDLARAQALARAVGAHVGGLKLGLEFFMANGPAGVRAIGELGLPVFLDVKLHDIPNTVAGALRSLSVLDLAVVNVHAGGGAAMLAAAREACPARTKLIAVTVLTSLDDPDMAAMGVGDGAAAQVARLAGLTRAAGLDGIVCSPHEVAAMKAAWPKGYFVVPGVRPEGAEVGDQKRVMTPRAARDAGASMLVIGRPITGAADPAAAAAAIAASL</sequence>
<comment type="catalytic activity">
    <reaction evidence="6 7 10">
        <text>orotidine 5'-phosphate + H(+) = UMP + CO2</text>
        <dbReference type="Rhea" id="RHEA:11596"/>
        <dbReference type="ChEBI" id="CHEBI:15378"/>
        <dbReference type="ChEBI" id="CHEBI:16526"/>
        <dbReference type="ChEBI" id="CHEBI:57538"/>
        <dbReference type="ChEBI" id="CHEBI:57865"/>
        <dbReference type="EC" id="4.1.1.23"/>
    </reaction>
</comment>
<proteinExistence type="inferred from homology"/>
<dbReference type="InterPro" id="IPR001754">
    <property type="entry name" value="OMPdeCOase_dom"/>
</dbReference>
<feature type="binding site" evidence="7 9">
    <location>
        <position position="116"/>
    </location>
    <ligand>
        <name>substrate</name>
    </ligand>
</feature>
<protein>
    <recommendedName>
        <fullName evidence="7">Orotidine 5'-phosphate decarboxylase</fullName>
        <ecNumber evidence="7">4.1.1.23</ecNumber>
    </recommendedName>
    <alternativeName>
        <fullName evidence="7">OMP decarboxylase</fullName>
        <shortName evidence="7">OMPDCase</shortName>
        <shortName evidence="7">OMPdecase</shortName>
    </alternativeName>
</protein>
<feature type="binding site" evidence="7">
    <location>
        <begin position="60"/>
        <end position="69"/>
    </location>
    <ligand>
        <name>substrate</name>
    </ligand>
</feature>
<dbReference type="NCBIfam" id="TIGR01740">
    <property type="entry name" value="pyrF"/>
    <property type="match status" value="1"/>
</dbReference>
<dbReference type="CDD" id="cd04725">
    <property type="entry name" value="OMP_decarboxylase_like"/>
    <property type="match status" value="1"/>
</dbReference>
<dbReference type="EC" id="4.1.1.23" evidence="7"/>
<dbReference type="PANTHER" id="PTHR32119:SF2">
    <property type="entry name" value="OROTIDINE 5'-PHOSPHATE DECARBOXYLASE"/>
    <property type="match status" value="1"/>
</dbReference>
<dbReference type="GO" id="GO:0004590">
    <property type="term" value="F:orotidine-5'-phosphate decarboxylase activity"/>
    <property type="evidence" value="ECO:0007669"/>
    <property type="project" value="UniProtKB-UniRule"/>
</dbReference>
<dbReference type="GO" id="GO:0006207">
    <property type="term" value="P:'de novo' pyrimidine nucleobase biosynthetic process"/>
    <property type="evidence" value="ECO:0007669"/>
    <property type="project" value="InterPro"/>
</dbReference>
<evidence type="ECO:0000259" key="11">
    <source>
        <dbReference type="SMART" id="SM00934"/>
    </source>
</evidence>
<evidence type="ECO:0000256" key="1">
    <source>
        <dbReference type="ARBA" id="ARBA00002356"/>
    </source>
</evidence>
<evidence type="ECO:0000256" key="5">
    <source>
        <dbReference type="ARBA" id="ARBA00023239"/>
    </source>
</evidence>
<keyword evidence="3 7" id="KW-0210">Decarboxylase</keyword>
<feature type="binding site" evidence="7 9">
    <location>
        <position position="11"/>
    </location>
    <ligand>
        <name>substrate</name>
    </ligand>
</feature>
<dbReference type="InterPro" id="IPR014732">
    <property type="entry name" value="OMPdecase"/>
</dbReference>
<comment type="pathway">
    <text evidence="2 7 10">Pyrimidine metabolism; UMP biosynthesis via de novo pathway; UMP from orotate: step 2/2.</text>
</comment>
<dbReference type="InterPro" id="IPR047596">
    <property type="entry name" value="OMPdecase_bac"/>
</dbReference>
<dbReference type="EMBL" id="SIHO01000002">
    <property type="protein sequence ID" value="TFU03196.1"/>
    <property type="molecule type" value="Genomic_DNA"/>
</dbReference>
<keyword evidence="5 7" id="KW-0456">Lyase</keyword>
<dbReference type="SMART" id="SM00934">
    <property type="entry name" value="OMPdecase"/>
    <property type="match status" value="1"/>
</dbReference>
<keyword evidence="13" id="KW-1185">Reference proteome</keyword>
<dbReference type="Pfam" id="PF00215">
    <property type="entry name" value="OMPdecase"/>
    <property type="match status" value="1"/>
</dbReference>
<dbReference type="PANTHER" id="PTHR32119">
    <property type="entry name" value="OROTIDINE 5'-PHOSPHATE DECARBOXYLASE"/>
    <property type="match status" value="1"/>
</dbReference>
<feature type="active site" description="For OMPdecase activity" evidence="8">
    <location>
        <position position="62"/>
    </location>
</feature>
<dbReference type="SUPFAM" id="SSF51366">
    <property type="entry name" value="Ribulose-phoshate binding barrel"/>
    <property type="match status" value="1"/>
</dbReference>
<evidence type="ECO:0000256" key="4">
    <source>
        <dbReference type="ARBA" id="ARBA00022975"/>
    </source>
</evidence>
<dbReference type="NCBIfam" id="NF001273">
    <property type="entry name" value="PRK00230.1"/>
    <property type="match status" value="1"/>
</dbReference>
<organism evidence="12 13">
    <name type="scientific">Glacieibacterium arshaanense</name>
    <dbReference type="NCBI Taxonomy" id="2511025"/>
    <lineage>
        <taxon>Bacteria</taxon>
        <taxon>Pseudomonadati</taxon>
        <taxon>Pseudomonadota</taxon>
        <taxon>Alphaproteobacteria</taxon>
        <taxon>Sphingomonadales</taxon>
        <taxon>Sphingosinicellaceae</taxon>
        <taxon>Glacieibacterium</taxon>
    </lineage>
</organism>
<feature type="active site" description="For OMPdecase activity" evidence="8">
    <location>
        <position position="60"/>
    </location>
</feature>
<feature type="binding site" evidence="7 9">
    <location>
        <position position="205"/>
    </location>
    <ligand>
        <name>substrate</name>
    </ligand>
</feature>
<dbReference type="AlphaFoldDB" id="A0A4Y9EM96"/>
<feature type="binding site" evidence="7 9">
    <location>
        <position position="185"/>
    </location>
    <ligand>
        <name>substrate</name>
    </ligand>
</feature>
<dbReference type="GO" id="GO:0044205">
    <property type="term" value="P:'de novo' UMP biosynthetic process"/>
    <property type="evidence" value="ECO:0007669"/>
    <property type="project" value="UniProtKB-UniRule"/>
</dbReference>
<comment type="caution">
    <text evidence="12">The sequence shown here is derived from an EMBL/GenBank/DDBJ whole genome shotgun (WGS) entry which is preliminary data.</text>
</comment>
<dbReference type="Gene3D" id="3.20.20.70">
    <property type="entry name" value="Aldolase class I"/>
    <property type="match status" value="1"/>
</dbReference>
<evidence type="ECO:0000256" key="7">
    <source>
        <dbReference type="HAMAP-Rule" id="MF_01200"/>
    </source>
</evidence>
<dbReference type="InterPro" id="IPR018089">
    <property type="entry name" value="OMPdecase_AS"/>
</dbReference>
<feature type="domain" description="Orotidine 5'-phosphate decarboxylase" evidence="11">
    <location>
        <begin position="5"/>
        <end position="221"/>
    </location>
</feature>
<evidence type="ECO:0000256" key="9">
    <source>
        <dbReference type="PIRSR" id="PIRSR614732-2"/>
    </source>
</evidence>
<evidence type="ECO:0000256" key="10">
    <source>
        <dbReference type="RuleBase" id="RU000512"/>
    </source>
</evidence>
<dbReference type="PROSITE" id="PS00156">
    <property type="entry name" value="OMPDECASE"/>
    <property type="match status" value="1"/>
</dbReference>
<dbReference type="OrthoDB" id="9806203at2"/>
<comment type="similarity">
    <text evidence="7">Belongs to the OMP decarboxylase family. Type 1 subfamily.</text>
</comment>
<dbReference type="UniPathway" id="UPA00070">
    <property type="reaction ID" value="UER00120"/>
</dbReference>
<reference evidence="12 13" key="1">
    <citation type="submission" date="2019-02" db="EMBL/GenBank/DDBJ databases">
        <title>Polymorphobacter sp. isolated from the lake at the Tibet of China.</title>
        <authorList>
            <person name="Li A."/>
        </authorList>
    </citation>
    <scope>NUCLEOTIDE SEQUENCE [LARGE SCALE GENOMIC DNA]</scope>
    <source>
        <strain evidence="12 13">DJ1R-1</strain>
    </source>
</reference>
<evidence type="ECO:0000256" key="6">
    <source>
        <dbReference type="ARBA" id="ARBA00049157"/>
    </source>
</evidence>
<evidence type="ECO:0000256" key="2">
    <source>
        <dbReference type="ARBA" id="ARBA00004861"/>
    </source>
</evidence>
<evidence type="ECO:0000256" key="8">
    <source>
        <dbReference type="PIRSR" id="PIRSR614732-1"/>
    </source>
</evidence>
<gene>
    <name evidence="7" type="primary">pyrF</name>
    <name evidence="12" type="ORF">EUV02_08355</name>
</gene>
<name>A0A4Y9EM96_9SPHN</name>
<evidence type="ECO:0000256" key="3">
    <source>
        <dbReference type="ARBA" id="ARBA00022793"/>
    </source>
</evidence>
<dbReference type="GO" id="GO:0005829">
    <property type="term" value="C:cytosol"/>
    <property type="evidence" value="ECO:0007669"/>
    <property type="project" value="TreeGrafter"/>
</dbReference>
<feature type="active site" description="For OMPdecase activity" evidence="8">
    <location>
        <position position="65"/>
    </location>
</feature>
<feature type="binding site" evidence="7 9">
    <location>
        <position position="33"/>
    </location>
    <ligand>
        <name>substrate</name>
    </ligand>
</feature>
<feature type="binding site" evidence="7 9">
    <location>
        <position position="206"/>
    </location>
    <ligand>
        <name>substrate</name>
    </ligand>
</feature>
<accession>A0A4Y9EM96</accession>
<dbReference type="RefSeq" id="WP_135245788.1">
    <property type="nucleotide sequence ID" value="NZ_SIHO01000002.1"/>
</dbReference>
<dbReference type="Proteomes" id="UP000297737">
    <property type="component" value="Unassembled WGS sequence"/>
</dbReference>
<dbReference type="InterPro" id="IPR013785">
    <property type="entry name" value="Aldolase_TIM"/>
</dbReference>